<dbReference type="InterPro" id="IPR029060">
    <property type="entry name" value="PIN-like_dom_sf"/>
</dbReference>
<dbReference type="AlphaFoldDB" id="A0A1G1VBC1"/>
<protein>
    <recommendedName>
        <fullName evidence="1">PIN domain-containing protein</fullName>
    </recommendedName>
</protein>
<accession>A0A1G1VBC1</accession>
<evidence type="ECO:0000259" key="1">
    <source>
        <dbReference type="Pfam" id="PF13470"/>
    </source>
</evidence>
<dbReference type="Pfam" id="PF13470">
    <property type="entry name" value="PIN_3"/>
    <property type="match status" value="1"/>
</dbReference>
<dbReference type="InterPro" id="IPR002716">
    <property type="entry name" value="PIN_dom"/>
</dbReference>
<gene>
    <name evidence="2" type="ORF">A3A77_00315</name>
</gene>
<evidence type="ECO:0000313" key="3">
    <source>
        <dbReference type="Proteomes" id="UP000178659"/>
    </source>
</evidence>
<sequence>MARVFLDTNYFIDAIHRKPETKILDSLKDHIVCASPLSFHIYCYIFKIKIPNKLASAQVKKFLLVDFSENILVKAASGPTKDFEDNVQLHSSAEGECDLLLTTDRKLLNLKFFGKAKIIQSLER</sequence>
<dbReference type="SUPFAM" id="SSF88723">
    <property type="entry name" value="PIN domain-like"/>
    <property type="match status" value="1"/>
</dbReference>
<evidence type="ECO:0000313" key="2">
    <source>
        <dbReference type="EMBL" id="OGY12719.1"/>
    </source>
</evidence>
<feature type="domain" description="PIN" evidence="1">
    <location>
        <begin position="3"/>
        <end position="106"/>
    </location>
</feature>
<dbReference type="Proteomes" id="UP000178659">
    <property type="component" value="Unassembled WGS sequence"/>
</dbReference>
<reference evidence="2 3" key="1">
    <citation type="journal article" date="2016" name="Nat. Commun.">
        <title>Thousands of microbial genomes shed light on interconnected biogeochemical processes in an aquifer system.</title>
        <authorList>
            <person name="Anantharaman K."/>
            <person name="Brown C.T."/>
            <person name="Hug L.A."/>
            <person name="Sharon I."/>
            <person name="Castelle C.J."/>
            <person name="Probst A.J."/>
            <person name="Thomas B.C."/>
            <person name="Singh A."/>
            <person name="Wilkins M.J."/>
            <person name="Karaoz U."/>
            <person name="Brodie E.L."/>
            <person name="Williams K.H."/>
            <person name="Hubbard S.S."/>
            <person name="Banfield J.F."/>
        </authorList>
    </citation>
    <scope>NUCLEOTIDE SEQUENCE [LARGE SCALE GENOMIC DNA]</scope>
</reference>
<organism evidence="2 3">
    <name type="scientific">Candidatus Blackburnbacteria bacterium RIFCSPLOWO2_01_FULL_40_20</name>
    <dbReference type="NCBI Taxonomy" id="1797519"/>
    <lineage>
        <taxon>Bacteria</taxon>
        <taxon>Candidatus Blackburniibacteriota</taxon>
    </lineage>
</organism>
<proteinExistence type="predicted"/>
<name>A0A1G1VBC1_9BACT</name>
<dbReference type="EMBL" id="MHCC01000025">
    <property type="protein sequence ID" value="OGY12719.1"/>
    <property type="molecule type" value="Genomic_DNA"/>
</dbReference>
<comment type="caution">
    <text evidence="2">The sequence shown here is derived from an EMBL/GenBank/DDBJ whole genome shotgun (WGS) entry which is preliminary data.</text>
</comment>